<dbReference type="OrthoDB" id="9782828at2"/>
<evidence type="ECO:0000256" key="2">
    <source>
        <dbReference type="PIRNR" id="PIRNR001365"/>
    </source>
</evidence>
<gene>
    <name evidence="4" type="ORF">FD03_GL001307</name>
</gene>
<dbReference type="Proteomes" id="UP000051248">
    <property type="component" value="Unassembled WGS sequence"/>
</dbReference>
<dbReference type="RefSeq" id="WP_025024983.1">
    <property type="nucleotide sequence ID" value="NZ_AZDZ01000019.1"/>
</dbReference>
<dbReference type="PATRIC" id="fig|1423775.4.peg.1337"/>
<dbReference type="Gene3D" id="3.20.20.70">
    <property type="entry name" value="Aldolase class I"/>
    <property type="match status" value="1"/>
</dbReference>
<dbReference type="SUPFAM" id="SSF51569">
    <property type="entry name" value="Aldolase"/>
    <property type="match status" value="1"/>
</dbReference>
<proteinExistence type="inferred from homology"/>
<keyword evidence="5" id="KW-1185">Reference proteome</keyword>
<reference evidence="4 5" key="1">
    <citation type="journal article" date="2015" name="Genome Announc.">
        <title>Expanding the biotechnology potential of lactobacilli through comparative genomics of 213 strains and associated genera.</title>
        <authorList>
            <person name="Sun Z."/>
            <person name="Harris H.M."/>
            <person name="McCann A."/>
            <person name="Guo C."/>
            <person name="Argimon S."/>
            <person name="Zhang W."/>
            <person name="Yang X."/>
            <person name="Jeffery I.B."/>
            <person name="Cooney J.C."/>
            <person name="Kagawa T.F."/>
            <person name="Liu W."/>
            <person name="Song Y."/>
            <person name="Salvetti E."/>
            <person name="Wrobel A."/>
            <person name="Rasinkangas P."/>
            <person name="Parkhill J."/>
            <person name="Rea M.C."/>
            <person name="O'Sullivan O."/>
            <person name="Ritari J."/>
            <person name="Douillard F.P."/>
            <person name="Paul Ross R."/>
            <person name="Yang R."/>
            <person name="Briner A.E."/>
            <person name="Felis G.E."/>
            <person name="de Vos W.M."/>
            <person name="Barrangou R."/>
            <person name="Klaenhammer T.R."/>
            <person name="Caufield P.W."/>
            <person name="Cui Y."/>
            <person name="Zhang H."/>
            <person name="O'Toole P.W."/>
        </authorList>
    </citation>
    <scope>NUCLEOTIDE SEQUENCE [LARGE SCALE GENOMIC DNA]</scope>
    <source>
        <strain evidence="4 5">DSM 19682</strain>
    </source>
</reference>
<dbReference type="CDD" id="cd00408">
    <property type="entry name" value="DHDPS-like"/>
    <property type="match status" value="1"/>
</dbReference>
<dbReference type="InterPro" id="IPR002220">
    <property type="entry name" value="DapA-like"/>
</dbReference>
<evidence type="ECO:0008006" key="6">
    <source>
        <dbReference type="Google" id="ProtNLM"/>
    </source>
</evidence>
<comment type="similarity">
    <text evidence="2">Belongs to the DapA family.</text>
</comment>
<dbReference type="PRINTS" id="PR00146">
    <property type="entry name" value="DHPICSNTHASE"/>
</dbReference>
<accession>A0A0R1KDX8</accession>
<dbReference type="InterPro" id="IPR013785">
    <property type="entry name" value="Aldolase_TIM"/>
</dbReference>
<dbReference type="SMART" id="SM01130">
    <property type="entry name" value="DHDPS"/>
    <property type="match status" value="1"/>
</dbReference>
<evidence type="ECO:0000313" key="5">
    <source>
        <dbReference type="Proteomes" id="UP000051248"/>
    </source>
</evidence>
<evidence type="ECO:0000313" key="4">
    <source>
        <dbReference type="EMBL" id="KRK78948.1"/>
    </source>
</evidence>
<dbReference type="GO" id="GO:0008840">
    <property type="term" value="F:4-hydroxy-tetrahydrodipicolinate synthase activity"/>
    <property type="evidence" value="ECO:0007669"/>
    <property type="project" value="TreeGrafter"/>
</dbReference>
<evidence type="ECO:0000256" key="1">
    <source>
        <dbReference type="ARBA" id="ARBA00023239"/>
    </source>
</evidence>
<sequence length="319" mass="35567">MTKTKNFHTIFPAISVPMNDDDSINEPEFRAYLRWLESFYDDGIKGIVTNGHTGEITALSREERKRVTQIAAEEVGDKMTIVSGVSSENTKGAIETARDAKEAGADGILLMPPHMWLRFSMSPRSPFEFVKDVAEGADIDIILHLYPAYTKATYTQEQLVEMLTNIPHVKGVKMGTRVQSIYEEQVRTIRKSNPDAALLTCHDETISDSLFPGMDGAILGFAGCIPELITKAFKTYNEGTCKELHEVDNKIFPVERAIYRGGQPSGEAHARLKQVLVERGVFTNDHMRKPVLPITEKSKEIISQGVKDSGLTKVDMSKF</sequence>
<organism evidence="4 5">
    <name type="scientific">Companilactobacillus nodensis DSM 19682 = JCM 14932 = NBRC 107160</name>
    <dbReference type="NCBI Taxonomy" id="1423775"/>
    <lineage>
        <taxon>Bacteria</taxon>
        <taxon>Bacillati</taxon>
        <taxon>Bacillota</taxon>
        <taxon>Bacilli</taxon>
        <taxon>Lactobacillales</taxon>
        <taxon>Lactobacillaceae</taxon>
        <taxon>Companilactobacillus</taxon>
    </lineage>
</organism>
<dbReference type="AlphaFoldDB" id="A0A0R1KDX8"/>
<dbReference type="STRING" id="1423775.FD03_GL001307"/>
<name>A0A0R1KDX8_9LACO</name>
<dbReference type="PIRSF" id="PIRSF001365">
    <property type="entry name" value="DHDPS"/>
    <property type="match status" value="1"/>
</dbReference>
<evidence type="ECO:0000256" key="3">
    <source>
        <dbReference type="PIRSR" id="PIRSR001365-2"/>
    </source>
</evidence>
<dbReference type="Pfam" id="PF00701">
    <property type="entry name" value="DHDPS"/>
    <property type="match status" value="1"/>
</dbReference>
<dbReference type="EMBL" id="AZDZ01000019">
    <property type="protein sequence ID" value="KRK78948.1"/>
    <property type="molecule type" value="Genomic_DNA"/>
</dbReference>
<feature type="binding site" evidence="3">
    <location>
        <position position="53"/>
    </location>
    <ligand>
        <name>pyruvate</name>
        <dbReference type="ChEBI" id="CHEBI:15361"/>
    </ligand>
</feature>
<dbReference type="eggNOG" id="COG0329">
    <property type="taxonomic scope" value="Bacteria"/>
</dbReference>
<dbReference type="PANTHER" id="PTHR12128:SF38">
    <property type="entry name" value="DIHYDRODIPICOLINATE SYNTHETASE FAMILY PROTEIN (AFU_ORTHOLOGUE AFUA_6G00110)"/>
    <property type="match status" value="1"/>
</dbReference>
<protein>
    <recommendedName>
        <fullName evidence="6">Dihydrodipicolinate synthetase</fullName>
    </recommendedName>
</protein>
<keyword evidence="1 2" id="KW-0456">Lyase</keyword>
<feature type="binding site" evidence="3">
    <location>
        <position position="218"/>
    </location>
    <ligand>
        <name>pyruvate</name>
        <dbReference type="ChEBI" id="CHEBI:15361"/>
    </ligand>
</feature>
<comment type="caution">
    <text evidence="4">The sequence shown here is derived from an EMBL/GenBank/DDBJ whole genome shotgun (WGS) entry which is preliminary data.</text>
</comment>
<dbReference type="PANTHER" id="PTHR12128">
    <property type="entry name" value="DIHYDRODIPICOLINATE SYNTHASE"/>
    <property type="match status" value="1"/>
</dbReference>